<comment type="caution">
    <text evidence="2">The sequence shown here is derived from an EMBL/GenBank/DDBJ whole genome shotgun (WGS) entry which is preliminary data.</text>
</comment>
<feature type="transmembrane region" description="Helical" evidence="1">
    <location>
        <begin position="149"/>
        <end position="171"/>
    </location>
</feature>
<dbReference type="Proteomes" id="UP000886748">
    <property type="component" value="Unassembled WGS sequence"/>
</dbReference>
<feature type="transmembrane region" description="Helical" evidence="1">
    <location>
        <begin position="44"/>
        <end position="63"/>
    </location>
</feature>
<evidence type="ECO:0000313" key="3">
    <source>
        <dbReference type="Proteomes" id="UP000886748"/>
    </source>
</evidence>
<evidence type="ECO:0000313" key="2">
    <source>
        <dbReference type="EMBL" id="HIU93036.1"/>
    </source>
</evidence>
<organism evidence="2 3">
    <name type="scientific">Candidatus Limenecus avicola</name>
    <dbReference type="NCBI Taxonomy" id="2840847"/>
    <lineage>
        <taxon>Bacteria</taxon>
        <taxon>Bacillati</taxon>
        <taxon>Bacillota</taxon>
        <taxon>Clostridia</taxon>
        <taxon>Eubacteriales</taxon>
        <taxon>Clostridiaceae</taxon>
        <taxon>Clostridiaceae incertae sedis</taxon>
        <taxon>Candidatus Limenecus</taxon>
    </lineage>
</organism>
<reference evidence="2" key="2">
    <citation type="journal article" date="2021" name="PeerJ">
        <title>Extensive microbial diversity within the chicken gut microbiome revealed by metagenomics and culture.</title>
        <authorList>
            <person name="Gilroy R."/>
            <person name="Ravi A."/>
            <person name="Getino M."/>
            <person name="Pursley I."/>
            <person name="Horton D.L."/>
            <person name="Alikhan N.F."/>
            <person name="Baker D."/>
            <person name="Gharbi K."/>
            <person name="Hall N."/>
            <person name="Watson M."/>
            <person name="Adriaenssens E.M."/>
            <person name="Foster-Nyarko E."/>
            <person name="Jarju S."/>
            <person name="Secka A."/>
            <person name="Antonio M."/>
            <person name="Oren A."/>
            <person name="Chaudhuri R.R."/>
            <person name="La Ragione R."/>
            <person name="Hildebrand F."/>
            <person name="Pallen M.J."/>
        </authorList>
    </citation>
    <scope>NUCLEOTIDE SEQUENCE</scope>
    <source>
        <strain evidence="2">CHK154-7741</strain>
    </source>
</reference>
<feature type="transmembrane region" description="Helical" evidence="1">
    <location>
        <begin position="83"/>
        <end position="103"/>
    </location>
</feature>
<proteinExistence type="predicted"/>
<dbReference type="AlphaFoldDB" id="A0A9D1N174"/>
<accession>A0A9D1N174</accession>
<name>A0A9D1N174_9CLOT</name>
<sequence length="248" mass="26340">MTTINNSTAYSPSHNVKNAGVIKYKENPLKGFVKNDKDGQVKRAALAGSAITTLGYLFAAAKIAKKGSFKVSDMFNVDFKNMFKVMGLATSAVVGGLAGGLIVDDKENRKPKLKEAMHQFLGNVVTPISIVGIAGEAIEKRKFSKSKEIALSGLAAITGVAAGVTGGNWVASKVNEAIYKEKDERKLGVKDFGIHVDDLLTVAALTPIGDSIKGFISKALPAIFLICGYEAGTKKAHKKPVIENQENN</sequence>
<keyword evidence="1" id="KW-0812">Transmembrane</keyword>
<keyword evidence="1" id="KW-1133">Transmembrane helix</keyword>
<protein>
    <submittedName>
        <fullName evidence="2">Uncharacterized protein</fullName>
    </submittedName>
</protein>
<evidence type="ECO:0000256" key="1">
    <source>
        <dbReference type="SAM" id="Phobius"/>
    </source>
</evidence>
<dbReference type="EMBL" id="DVOD01000057">
    <property type="protein sequence ID" value="HIU93036.1"/>
    <property type="molecule type" value="Genomic_DNA"/>
</dbReference>
<keyword evidence="1" id="KW-0472">Membrane</keyword>
<reference evidence="2" key="1">
    <citation type="submission" date="2020-10" db="EMBL/GenBank/DDBJ databases">
        <authorList>
            <person name="Gilroy R."/>
        </authorList>
    </citation>
    <scope>NUCLEOTIDE SEQUENCE</scope>
    <source>
        <strain evidence="2">CHK154-7741</strain>
    </source>
</reference>
<gene>
    <name evidence="2" type="ORF">IAD26_07895</name>
</gene>